<evidence type="ECO:0000259" key="6">
    <source>
        <dbReference type="PROSITE" id="PS50066"/>
    </source>
</evidence>
<evidence type="ECO:0000256" key="4">
    <source>
        <dbReference type="ARBA" id="ARBA00023163"/>
    </source>
</evidence>
<gene>
    <name evidence="7" type="ORF">RJ641_006464</name>
</gene>
<keyword evidence="5" id="KW-0539">Nucleus</keyword>
<comment type="caution">
    <text evidence="7">The sequence shown here is derived from an EMBL/GenBank/DDBJ whole genome shotgun (WGS) entry which is preliminary data.</text>
</comment>
<keyword evidence="2" id="KW-0805">Transcription regulation</keyword>
<dbReference type="PANTHER" id="PTHR11945:SF534">
    <property type="entry name" value="MYOCYTE-SPECIFIC ENHANCER FACTOR 2"/>
    <property type="match status" value="1"/>
</dbReference>
<dbReference type="GO" id="GO:0000981">
    <property type="term" value="F:DNA-binding transcription factor activity, RNA polymerase II-specific"/>
    <property type="evidence" value="ECO:0007669"/>
    <property type="project" value="TreeGrafter"/>
</dbReference>
<dbReference type="Gene3D" id="3.40.1810.10">
    <property type="entry name" value="Transcription factor, MADS-box"/>
    <property type="match status" value="1"/>
</dbReference>
<evidence type="ECO:0000256" key="3">
    <source>
        <dbReference type="ARBA" id="ARBA00023125"/>
    </source>
</evidence>
<comment type="subcellular location">
    <subcellularLocation>
        <location evidence="1">Nucleus</location>
    </subcellularLocation>
</comment>
<sequence>MEMIQNAAARNITFSKCKNGLLKKATKLATLCKLDVGFVAFSPSGWPFSFGSPSMERLRKAIINVLNAIEAKRERRGEVRVNQLQVENSWAPLDDDPTLDQKQKIQLQTITHTYRSLLTLNRTPLKYELINPQSTFSSTLTFRLINYLHGIVKTLNSSPIKPINTSKIPLYMPIQRAFCNGKKEDQRMTKITNIDDSKCSCSKYHILETPEWPV</sequence>
<dbReference type="GO" id="GO:0005634">
    <property type="term" value="C:nucleus"/>
    <property type="evidence" value="ECO:0007669"/>
    <property type="project" value="UniProtKB-SubCell"/>
</dbReference>
<dbReference type="GO" id="GO:0000978">
    <property type="term" value="F:RNA polymerase II cis-regulatory region sequence-specific DNA binding"/>
    <property type="evidence" value="ECO:0007669"/>
    <property type="project" value="TreeGrafter"/>
</dbReference>
<dbReference type="InterPro" id="IPR002100">
    <property type="entry name" value="TF_MADSbox"/>
</dbReference>
<accession>A0AAN8ZBT7</accession>
<dbReference type="PANTHER" id="PTHR11945">
    <property type="entry name" value="MADS BOX PROTEIN"/>
    <property type="match status" value="1"/>
</dbReference>
<dbReference type="SUPFAM" id="SSF55455">
    <property type="entry name" value="SRF-like"/>
    <property type="match status" value="1"/>
</dbReference>
<organism evidence="7 8">
    <name type="scientific">Dillenia turbinata</name>
    <dbReference type="NCBI Taxonomy" id="194707"/>
    <lineage>
        <taxon>Eukaryota</taxon>
        <taxon>Viridiplantae</taxon>
        <taxon>Streptophyta</taxon>
        <taxon>Embryophyta</taxon>
        <taxon>Tracheophyta</taxon>
        <taxon>Spermatophyta</taxon>
        <taxon>Magnoliopsida</taxon>
        <taxon>eudicotyledons</taxon>
        <taxon>Gunneridae</taxon>
        <taxon>Pentapetalae</taxon>
        <taxon>Dilleniales</taxon>
        <taxon>Dilleniaceae</taxon>
        <taxon>Dillenia</taxon>
    </lineage>
</organism>
<name>A0AAN8ZBT7_9MAGN</name>
<evidence type="ECO:0000313" key="8">
    <source>
        <dbReference type="Proteomes" id="UP001370490"/>
    </source>
</evidence>
<reference evidence="7 8" key="1">
    <citation type="submission" date="2023-12" db="EMBL/GenBank/DDBJ databases">
        <title>A high-quality genome assembly for Dillenia turbinata (Dilleniales).</title>
        <authorList>
            <person name="Chanderbali A."/>
        </authorList>
    </citation>
    <scope>NUCLEOTIDE SEQUENCE [LARGE SCALE GENOMIC DNA]</scope>
    <source>
        <strain evidence="7">LSX21</strain>
        <tissue evidence="7">Leaf</tissue>
    </source>
</reference>
<dbReference type="InterPro" id="IPR036879">
    <property type="entry name" value="TF_MADSbox_sf"/>
</dbReference>
<dbReference type="EMBL" id="JBAMMX010000014">
    <property type="protein sequence ID" value="KAK6927873.1"/>
    <property type="molecule type" value="Genomic_DNA"/>
</dbReference>
<dbReference type="SMART" id="SM00432">
    <property type="entry name" value="MADS"/>
    <property type="match status" value="1"/>
</dbReference>
<feature type="domain" description="MADS-box" evidence="6">
    <location>
        <begin position="1"/>
        <end position="54"/>
    </location>
</feature>
<evidence type="ECO:0000256" key="1">
    <source>
        <dbReference type="ARBA" id="ARBA00004123"/>
    </source>
</evidence>
<dbReference type="GO" id="GO:0045893">
    <property type="term" value="P:positive regulation of DNA-templated transcription"/>
    <property type="evidence" value="ECO:0007669"/>
    <property type="project" value="UniProtKB-ARBA"/>
</dbReference>
<evidence type="ECO:0000256" key="5">
    <source>
        <dbReference type="ARBA" id="ARBA00023242"/>
    </source>
</evidence>
<keyword evidence="4" id="KW-0804">Transcription</keyword>
<dbReference type="AlphaFoldDB" id="A0AAN8ZBT7"/>
<evidence type="ECO:0000256" key="2">
    <source>
        <dbReference type="ARBA" id="ARBA00023015"/>
    </source>
</evidence>
<keyword evidence="3" id="KW-0238">DNA-binding</keyword>
<evidence type="ECO:0000313" key="7">
    <source>
        <dbReference type="EMBL" id="KAK6927873.1"/>
    </source>
</evidence>
<dbReference type="PRINTS" id="PR00404">
    <property type="entry name" value="MADSDOMAIN"/>
</dbReference>
<dbReference type="Pfam" id="PF00319">
    <property type="entry name" value="SRF-TF"/>
    <property type="match status" value="1"/>
</dbReference>
<protein>
    <submittedName>
        <fullName evidence="7">Transcription factor, MADS-box</fullName>
    </submittedName>
</protein>
<dbReference type="GO" id="GO:0046983">
    <property type="term" value="F:protein dimerization activity"/>
    <property type="evidence" value="ECO:0007669"/>
    <property type="project" value="InterPro"/>
</dbReference>
<dbReference type="Proteomes" id="UP001370490">
    <property type="component" value="Unassembled WGS sequence"/>
</dbReference>
<keyword evidence="8" id="KW-1185">Reference proteome</keyword>
<proteinExistence type="predicted"/>
<dbReference type="PROSITE" id="PS50066">
    <property type="entry name" value="MADS_BOX_2"/>
    <property type="match status" value="1"/>
</dbReference>